<proteinExistence type="predicted"/>
<sequence length="156" mass="17847">MITEQGLREQLLGTVVAHERPDLQEKKEQLIIESAKNRDDLYTIESKILELCGLQIIVSKNFLQRSHAPDNRHAENLNFGSRTTQNTFRQESIPKHNKPKKADILNIVTYPKFVLYLVSLLNFSTVLRLSTLSGCQEGEGDMVGHHKQIVQHKLMT</sequence>
<feature type="domain" description="Dynein heavy chain ATP-binding dynein motor region" evidence="1">
    <location>
        <begin position="1"/>
        <end position="51"/>
    </location>
</feature>
<reference evidence="2" key="2">
    <citation type="submission" date="2020-05" db="UniProtKB">
        <authorList>
            <consortium name="EnsemblMetazoa"/>
        </authorList>
    </citation>
    <scope>IDENTIFICATION</scope>
    <source>
        <strain evidence="2">IAEA</strain>
    </source>
</reference>
<dbReference type="Proteomes" id="UP000092445">
    <property type="component" value="Unassembled WGS sequence"/>
</dbReference>
<dbReference type="STRING" id="7398.A0A1A9ZUF5"/>
<keyword evidence="3" id="KW-1185">Reference proteome</keyword>
<protein>
    <recommendedName>
        <fullName evidence="1">Dynein heavy chain ATP-binding dynein motor region domain-containing protein</fullName>
    </recommendedName>
</protein>
<evidence type="ECO:0000313" key="2">
    <source>
        <dbReference type="EnsemblMetazoa" id="GPAI025427-PA"/>
    </source>
</evidence>
<accession>A0A1A9ZUF5</accession>
<organism evidence="2 3">
    <name type="scientific">Glossina pallidipes</name>
    <name type="common">Tsetse fly</name>
    <dbReference type="NCBI Taxonomy" id="7398"/>
    <lineage>
        <taxon>Eukaryota</taxon>
        <taxon>Metazoa</taxon>
        <taxon>Ecdysozoa</taxon>
        <taxon>Arthropoda</taxon>
        <taxon>Hexapoda</taxon>
        <taxon>Insecta</taxon>
        <taxon>Pterygota</taxon>
        <taxon>Neoptera</taxon>
        <taxon>Endopterygota</taxon>
        <taxon>Diptera</taxon>
        <taxon>Brachycera</taxon>
        <taxon>Muscomorpha</taxon>
        <taxon>Hippoboscoidea</taxon>
        <taxon>Glossinidae</taxon>
        <taxon>Glossina</taxon>
    </lineage>
</organism>
<evidence type="ECO:0000313" key="3">
    <source>
        <dbReference type="Proteomes" id="UP000092445"/>
    </source>
</evidence>
<dbReference type="EnsemblMetazoa" id="GPAI025427-RA">
    <property type="protein sequence ID" value="GPAI025427-PA"/>
    <property type="gene ID" value="GPAI025427"/>
</dbReference>
<dbReference type="GO" id="GO:0045505">
    <property type="term" value="F:dynein intermediate chain binding"/>
    <property type="evidence" value="ECO:0007669"/>
    <property type="project" value="InterPro"/>
</dbReference>
<dbReference type="InterPro" id="IPR026983">
    <property type="entry name" value="DHC"/>
</dbReference>
<dbReference type="GO" id="GO:0007018">
    <property type="term" value="P:microtubule-based movement"/>
    <property type="evidence" value="ECO:0007669"/>
    <property type="project" value="InterPro"/>
</dbReference>
<dbReference type="VEuPathDB" id="VectorBase:GPAI025427"/>
<dbReference type="Gene3D" id="1.20.920.20">
    <property type="match status" value="1"/>
</dbReference>
<name>A0A1A9ZUF5_GLOPL</name>
<dbReference type="PANTHER" id="PTHR22878">
    <property type="entry name" value="DYNEIN HEAVY CHAIN 6, AXONEMAL-LIKE-RELATED"/>
    <property type="match status" value="1"/>
</dbReference>
<dbReference type="Pfam" id="PF12781">
    <property type="entry name" value="AAA_9"/>
    <property type="match status" value="1"/>
</dbReference>
<reference evidence="3" key="1">
    <citation type="submission" date="2014-03" db="EMBL/GenBank/DDBJ databases">
        <authorList>
            <person name="Aksoy S."/>
            <person name="Warren W."/>
            <person name="Wilson R.K."/>
        </authorList>
    </citation>
    <scope>NUCLEOTIDE SEQUENCE [LARGE SCALE GENOMIC DNA]</scope>
    <source>
        <strain evidence="3">IAEA</strain>
    </source>
</reference>
<dbReference type="GO" id="GO:0051959">
    <property type="term" value="F:dynein light intermediate chain binding"/>
    <property type="evidence" value="ECO:0007669"/>
    <property type="project" value="InterPro"/>
</dbReference>
<dbReference type="AlphaFoldDB" id="A0A1A9ZUF5"/>
<dbReference type="InterPro" id="IPR035706">
    <property type="entry name" value="AAA_9"/>
</dbReference>
<evidence type="ECO:0000259" key="1">
    <source>
        <dbReference type="Pfam" id="PF12781"/>
    </source>
</evidence>
<dbReference type="PANTHER" id="PTHR22878:SF68">
    <property type="entry name" value="DYNEIN HEAVY CHAIN 6, AXONEMAL-LIKE"/>
    <property type="match status" value="1"/>
</dbReference>
<dbReference type="GO" id="GO:0030286">
    <property type="term" value="C:dynein complex"/>
    <property type="evidence" value="ECO:0007669"/>
    <property type="project" value="InterPro"/>
</dbReference>